<comment type="subcellular location">
    <subcellularLocation>
        <location evidence="1">Cell membrane</location>
        <topology evidence="1">Multi-pass membrane protein</topology>
    </subcellularLocation>
</comment>
<feature type="transmembrane region" description="Helical" evidence="6">
    <location>
        <begin position="270"/>
        <end position="288"/>
    </location>
</feature>
<dbReference type="SUPFAM" id="SSF103481">
    <property type="entry name" value="Multidrug resistance efflux transporter EmrE"/>
    <property type="match status" value="2"/>
</dbReference>
<evidence type="ECO:0000313" key="9">
    <source>
        <dbReference type="Proteomes" id="UP000599109"/>
    </source>
</evidence>
<evidence type="ECO:0000256" key="5">
    <source>
        <dbReference type="ARBA" id="ARBA00023136"/>
    </source>
</evidence>
<evidence type="ECO:0000256" key="2">
    <source>
        <dbReference type="ARBA" id="ARBA00022475"/>
    </source>
</evidence>
<sequence length="309" mass="32049">MSRPAAAKALPLVLVLTLVWGTNWALFPLAVREVSVWTFRAVSLTAAGLLLLAFARARGMSIAIPRAHWAAVVGAALVYLMVWNLASTYAAILIPSGQAAILGFTMPMWTVLAAWALFGERPTPRMFLAVALAALGVGLLLVPARAAYAQAPAGFVLGLTAGLGWALGTVLLKRAAVPAPALVLTGWQLLIAAGPLWVGALWIGWGHWFAPSWQSILVISYITVVPMAIGNAAWFAIVGLLPASVAGISSVMVPIVAMVTGAIVHREPLGAYQLGAMLCCGSALALALTRRGEKGGAPGGPPAVRRADS</sequence>
<name>A0A936YUV1_9BURK</name>
<reference evidence="8 9" key="1">
    <citation type="journal article" date="2017" name="Int. J. Syst. Evol. Microbiol.">
        <title>Ramlibacter monticola sp. nov., isolated from forest soil.</title>
        <authorList>
            <person name="Chaudhary D.K."/>
            <person name="Kim J."/>
        </authorList>
    </citation>
    <scope>NUCLEOTIDE SEQUENCE [LARGE SCALE GENOMIC DNA]</scope>
    <source>
        <strain evidence="8 9">KACC 19175</strain>
    </source>
</reference>
<feature type="transmembrane region" description="Helical" evidence="6">
    <location>
        <begin position="126"/>
        <end position="148"/>
    </location>
</feature>
<evidence type="ECO:0000256" key="6">
    <source>
        <dbReference type="SAM" id="Phobius"/>
    </source>
</evidence>
<evidence type="ECO:0000256" key="1">
    <source>
        <dbReference type="ARBA" id="ARBA00004651"/>
    </source>
</evidence>
<feature type="domain" description="EamA" evidence="7">
    <location>
        <begin position="9"/>
        <end position="141"/>
    </location>
</feature>
<dbReference type="AlphaFoldDB" id="A0A936YUV1"/>
<evidence type="ECO:0000259" key="7">
    <source>
        <dbReference type="Pfam" id="PF00892"/>
    </source>
</evidence>
<evidence type="ECO:0000256" key="3">
    <source>
        <dbReference type="ARBA" id="ARBA00022692"/>
    </source>
</evidence>
<feature type="transmembrane region" description="Helical" evidence="6">
    <location>
        <begin position="100"/>
        <end position="119"/>
    </location>
</feature>
<dbReference type="Proteomes" id="UP000599109">
    <property type="component" value="Unassembled WGS sequence"/>
</dbReference>
<evidence type="ECO:0000313" key="8">
    <source>
        <dbReference type="EMBL" id="MBL0390275.1"/>
    </source>
</evidence>
<protein>
    <submittedName>
        <fullName evidence="8">DMT family transporter</fullName>
    </submittedName>
</protein>
<feature type="transmembrane region" description="Helical" evidence="6">
    <location>
        <begin position="69"/>
        <end position="94"/>
    </location>
</feature>
<dbReference type="PANTHER" id="PTHR32322:SF18">
    <property type="entry name" value="S-ADENOSYLMETHIONINE_S-ADENOSYLHOMOCYSTEINE TRANSPORTER"/>
    <property type="match status" value="1"/>
</dbReference>
<comment type="caution">
    <text evidence="8">The sequence shown here is derived from an EMBL/GenBank/DDBJ whole genome shotgun (WGS) entry which is preliminary data.</text>
</comment>
<feature type="transmembrane region" description="Helical" evidence="6">
    <location>
        <begin position="217"/>
        <end position="238"/>
    </location>
</feature>
<keyword evidence="3 6" id="KW-0812">Transmembrane</keyword>
<feature type="transmembrane region" description="Helical" evidence="6">
    <location>
        <begin position="184"/>
        <end position="205"/>
    </location>
</feature>
<keyword evidence="2" id="KW-1003">Cell membrane</keyword>
<accession>A0A936YUV1</accession>
<feature type="domain" description="EamA" evidence="7">
    <location>
        <begin position="154"/>
        <end position="288"/>
    </location>
</feature>
<dbReference type="GO" id="GO:0005886">
    <property type="term" value="C:plasma membrane"/>
    <property type="evidence" value="ECO:0007669"/>
    <property type="project" value="UniProtKB-SubCell"/>
</dbReference>
<gene>
    <name evidence="8" type="ORF">JJ685_03900</name>
</gene>
<dbReference type="RefSeq" id="WP_201672869.1">
    <property type="nucleotide sequence ID" value="NZ_JAEQNE010000001.1"/>
</dbReference>
<keyword evidence="5 6" id="KW-0472">Membrane</keyword>
<organism evidence="8 9">
    <name type="scientific">Ramlibacter monticola</name>
    <dbReference type="NCBI Taxonomy" id="1926872"/>
    <lineage>
        <taxon>Bacteria</taxon>
        <taxon>Pseudomonadati</taxon>
        <taxon>Pseudomonadota</taxon>
        <taxon>Betaproteobacteria</taxon>
        <taxon>Burkholderiales</taxon>
        <taxon>Comamonadaceae</taxon>
        <taxon>Ramlibacter</taxon>
    </lineage>
</organism>
<dbReference type="InterPro" id="IPR000620">
    <property type="entry name" value="EamA_dom"/>
</dbReference>
<dbReference type="Pfam" id="PF00892">
    <property type="entry name" value="EamA"/>
    <property type="match status" value="2"/>
</dbReference>
<feature type="transmembrane region" description="Helical" evidence="6">
    <location>
        <begin position="245"/>
        <end position="264"/>
    </location>
</feature>
<evidence type="ECO:0000256" key="4">
    <source>
        <dbReference type="ARBA" id="ARBA00022989"/>
    </source>
</evidence>
<feature type="transmembrane region" description="Helical" evidence="6">
    <location>
        <begin position="154"/>
        <end position="172"/>
    </location>
</feature>
<keyword evidence="4 6" id="KW-1133">Transmembrane helix</keyword>
<keyword evidence="9" id="KW-1185">Reference proteome</keyword>
<dbReference type="EMBL" id="JAEQNE010000001">
    <property type="protein sequence ID" value="MBL0390275.1"/>
    <property type="molecule type" value="Genomic_DNA"/>
</dbReference>
<dbReference type="InterPro" id="IPR050638">
    <property type="entry name" value="AA-Vitamin_Transporters"/>
</dbReference>
<proteinExistence type="predicted"/>
<dbReference type="PANTHER" id="PTHR32322">
    <property type="entry name" value="INNER MEMBRANE TRANSPORTER"/>
    <property type="match status" value="1"/>
</dbReference>
<dbReference type="InterPro" id="IPR037185">
    <property type="entry name" value="EmrE-like"/>
</dbReference>
<feature type="transmembrane region" description="Helical" evidence="6">
    <location>
        <begin position="37"/>
        <end position="57"/>
    </location>
</feature>